<dbReference type="SMART" id="SM00960">
    <property type="entry name" value="Robl_LC7"/>
    <property type="match status" value="1"/>
</dbReference>
<reference evidence="2" key="1">
    <citation type="submission" date="2021-01" db="EMBL/GenBank/DDBJ databases">
        <title>Whole genome shotgun sequence of Actinocatenispora rupis NBRC 107355.</title>
        <authorList>
            <person name="Komaki H."/>
            <person name="Tamura T."/>
        </authorList>
    </citation>
    <scope>NUCLEOTIDE SEQUENCE</scope>
    <source>
        <strain evidence="2">NBRC 107355</strain>
    </source>
</reference>
<dbReference type="PANTHER" id="PTHR36222">
    <property type="entry name" value="SERINE PROTEASE INHIBITOR RV3364C"/>
    <property type="match status" value="1"/>
</dbReference>
<proteinExistence type="predicted"/>
<comment type="caution">
    <text evidence="2">The sequence shown here is derived from an EMBL/GenBank/DDBJ whole genome shotgun (WGS) entry which is preliminary data.</text>
</comment>
<dbReference type="Proteomes" id="UP000612808">
    <property type="component" value="Unassembled WGS sequence"/>
</dbReference>
<evidence type="ECO:0000313" key="3">
    <source>
        <dbReference type="Proteomes" id="UP000612808"/>
    </source>
</evidence>
<keyword evidence="3" id="KW-1185">Reference proteome</keyword>
<name>A0A8J3JEN2_9ACTN</name>
<dbReference type="SUPFAM" id="SSF103196">
    <property type="entry name" value="Roadblock/LC7 domain"/>
    <property type="match status" value="1"/>
</dbReference>
<gene>
    <name evidence="2" type="ORF">Aru02nite_61980</name>
</gene>
<dbReference type="InterPro" id="IPR053141">
    <property type="entry name" value="Mycobact_SerProt_Inhib_Rv3364c"/>
</dbReference>
<dbReference type="AlphaFoldDB" id="A0A8J3JEN2"/>
<organism evidence="2 3">
    <name type="scientific">Actinocatenispora rupis</name>
    <dbReference type="NCBI Taxonomy" id="519421"/>
    <lineage>
        <taxon>Bacteria</taxon>
        <taxon>Bacillati</taxon>
        <taxon>Actinomycetota</taxon>
        <taxon>Actinomycetes</taxon>
        <taxon>Micromonosporales</taxon>
        <taxon>Micromonosporaceae</taxon>
        <taxon>Actinocatenispora</taxon>
    </lineage>
</organism>
<dbReference type="PANTHER" id="PTHR36222:SF1">
    <property type="entry name" value="SERINE PROTEASE INHIBITOR RV3364C"/>
    <property type="match status" value="1"/>
</dbReference>
<evidence type="ECO:0000259" key="1">
    <source>
        <dbReference type="SMART" id="SM00960"/>
    </source>
</evidence>
<accession>A0A8J3JEN2</accession>
<dbReference type="EMBL" id="BOMB01000041">
    <property type="protein sequence ID" value="GID15309.1"/>
    <property type="molecule type" value="Genomic_DNA"/>
</dbReference>
<evidence type="ECO:0000313" key="2">
    <source>
        <dbReference type="EMBL" id="GID15309.1"/>
    </source>
</evidence>
<protein>
    <submittedName>
        <fullName evidence="2">Dynein regulation protein LC7</fullName>
    </submittedName>
</protein>
<sequence length="140" mass="14544">MTDTDSRSGGLTWLLDSFAERVPDVRHAVILSSDGIMIASTAGLARNDADHLAAIASGFQSLAAGAGETFDVGEVRQTVVDLTRGYLFVTAAGEGARIAVLASSGADAGLVAYEMSMLVRRMGEHMTTTPRHEAGLFGTG</sequence>
<dbReference type="Gene3D" id="3.30.450.30">
    <property type="entry name" value="Dynein light chain 2a, cytoplasmic"/>
    <property type="match status" value="1"/>
</dbReference>
<feature type="domain" description="Roadblock/LAMTOR2" evidence="1">
    <location>
        <begin position="12"/>
        <end position="102"/>
    </location>
</feature>
<dbReference type="InterPro" id="IPR004942">
    <property type="entry name" value="Roadblock/LAMTOR2_dom"/>
</dbReference>
<dbReference type="RefSeq" id="WP_203663554.1">
    <property type="nucleotide sequence ID" value="NZ_BAAAZM010000021.1"/>
</dbReference>
<dbReference type="Pfam" id="PF03259">
    <property type="entry name" value="Robl_LC7"/>
    <property type="match status" value="1"/>
</dbReference>